<dbReference type="GeneID" id="9378393"/>
<evidence type="ECO:0000313" key="1">
    <source>
        <dbReference type="EMBL" id="EFI27800.1"/>
    </source>
</evidence>
<gene>
    <name evidence="1" type="ORF">CC1G_14723</name>
</gene>
<name>D6RN12_COPC7</name>
<keyword evidence="2" id="KW-1185">Reference proteome</keyword>
<dbReference type="EMBL" id="AACS02000005">
    <property type="protein sequence ID" value="EFI27800.1"/>
    <property type="molecule type" value="Genomic_DNA"/>
</dbReference>
<reference evidence="1 2" key="1">
    <citation type="journal article" date="2010" name="Proc. Natl. Acad. Sci. U.S.A.">
        <title>Insights into evolution of multicellular fungi from the assembled chromosomes of the mushroom Coprinopsis cinerea (Coprinus cinereus).</title>
        <authorList>
            <person name="Stajich J.E."/>
            <person name="Wilke S.K."/>
            <person name="Ahren D."/>
            <person name="Au C.H."/>
            <person name="Birren B.W."/>
            <person name="Borodovsky M."/>
            <person name="Burns C."/>
            <person name="Canback B."/>
            <person name="Casselton L.A."/>
            <person name="Cheng C.K."/>
            <person name="Deng J."/>
            <person name="Dietrich F.S."/>
            <person name="Fargo D.C."/>
            <person name="Farman M.L."/>
            <person name="Gathman A.C."/>
            <person name="Goldberg J."/>
            <person name="Guigo R."/>
            <person name="Hoegger P.J."/>
            <person name="Hooker J.B."/>
            <person name="Huggins A."/>
            <person name="James T.Y."/>
            <person name="Kamada T."/>
            <person name="Kilaru S."/>
            <person name="Kodira C."/>
            <person name="Kues U."/>
            <person name="Kupfer D."/>
            <person name="Kwan H.S."/>
            <person name="Lomsadze A."/>
            <person name="Li W."/>
            <person name="Lilly W.W."/>
            <person name="Ma L.J."/>
            <person name="Mackey A.J."/>
            <person name="Manning G."/>
            <person name="Martin F."/>
            <person name="Muraguchi H."/>
            <person name="Natvig D.O."/>
            <person name="Palmerini H."/>
            <person name="Ramesh M.A."/>
            <person name="Rehmeyer C.J."/>
            <person name="Roe B.A."/>
            <person name="Shenoy N."/>
            <person name="Stanke M."/>
            <person name="Ter-Hovhannisyan V."/>
            <person name="Tunlid A."/>
            <person name="Velagapudi R."/>
            <person name="Vision T.J."/>
            <person name="Zeng Q."/>
            <person name="Zolan M.E."/>
            <person name="Pukkila P.J."/>
        </authorList>
    </citation>
    <scope>NUCLEOTIDE SEQUENCE [LARGE SCALE GENOMIC DNA]</scope>
    <source>
        <strain evidence="2">Okayama-7 / 130 / ATCC MYA-4618 / FGSC 9003</strain>
    </source>
</reference>
<dbReference type="VEuPathDB" id="FungiDB:CC1G_14723"/>
<dbReference type="HOGENOM" id="CLU_2209891_0_0_1"/>
<evidence type="ECO:0000313" key="2">
    <source>
        <dbReference type="Proteomes" id="UP000001861"/>
    </source>
</evidence>
<comment type="caution">
    <text evidence="1">The sequence shown here is derived from an EMBL/GenBank/DDBJ whole genome shotgun (WGS) entry which is preliminary data.</text>
</comment>
<dbReference type="Proteomes" id="UP000001861">
    <property type="component" value="Unassembled WGS sequence"/>
</dbReference>
<proteinExistence type="predicted"/>
<dbReference type="RefSeq" id="XP_002911294.1">
    <property type="nucleotide sequence ID" value="XM_002911248.1"/>
</dbReference>
<dbReference type="AlphaFoldDB" id="D6RN12"/>
<dbReference type="KEGG" id="cci:CC1G_14723"/>
<protein>
    <submittedName>
        <fullName evidence="1">Uncharacterized protein</fullName>
    </submittedName>
</protein>
<sequence length="107" mass="12207">MARYLIEKLENDPVLYPALPSSSPASLEALSNNDVDHAISQPPGELRFPNLECITIHLPSDQGFPDEHELIARFRDVLGRRAEFGRPVEFKVERYIVDLIIDDDFFP</sequence>
<organism evidence="1 2">
    <name type="scientific">Coprinopsis cinerea (strain Okayama-7 / 130 / ATCC MYA-4618 / FGSC 9003)</name>
    <name type="common">Inky cap fungus</name>
    <name type="synonym">Hormographiella aspergillata</name>
    <dbReference type="NCBI Taxonomy" id="240176"/>
    <lineage>
        <taxon>Eukaryota</taxon>
        <taxon>Fungi</taxon>
        <taxon>Dikarya</taxon>
        <taxon>Basidiomycota</taxon>
        <taxon>Agaricomycotina</taxon>
        <taxon>Agaricomycetes</taxon>
        <taxon>Agaricomycetidae</taxon>
        <taxon>Agaricales</taxon>
        <taxon>Agaricineae</taxon>
        <taxon>Psathyrellaceae</taxon>
        <taxon>Coprinopsis</taxon>
    </lineage>
</organism>
<dbReference type="InParanoid" id="D6RN12"/>
<accession>D6RN12</accession>